<gene>
    <name evidence="3" type="ORF">DGYR_LOCUS2919</name>
</gene>
<keyword evidence="4" id="KW-1185">Reference proteome</keyword>
<dbReference type="EMBL" id="CAJFCJ010000005">
    <property type="protein sequence ID" value="CAD5114026.1"/>
    <property type="molecule type" value="Genomic_DNA"/>
</dbReference>
<evidence type="ECO:0000259" key="2">
    <source>
        <dbReference type="Pfam" id="PF14295"/>
    </source>
</evidence>
<feature type="chain" id="PRO_5029542843" evidence="1">
    <location>
        <begin position="22"/>
        <end position="256"/>
    </location>
</feature>
<evidence type="ECO:0000313" key="4">
    <source>
        <dbReference type="Proteomes" id="UP000549394"/>
    </source>
</evidence>
<organism evidence="3 4">
    <name type="scientific">Dimorphilus gyrociliatus</name>
    <dbReference type="NCBI Taxonomy" id="2664684"/>
    <lineage>
        <taxon>Eukaryota</taxon>
        <taxon>Metazoa</taxon>
        <taxon>Spiralia</taxon>
        <taxon>Lophotrochozoa</taxon>
        <taxon>Annelida</taxon>
        <taxon>Polychaeta</taxon>
        <taxon>Polychaeta incertae sedis</taxon>
        <taxon>Dinophilidae</taxon>
        <taxon>Dimorphilus</taxon>
    </lineage>
</organism>
<feature type="signal peptide" evidence="1">
    <location>
        <begin position="1"/>
        <end position="21"/>
    </location>
</feature>
<dbReference type="Gene3D" id="3.50.4.10">
    <property type="entry name" value="Hepatocyte Growth Factor"/>
    <property type="match status" value="1"/>
</dbReference>
<accession>A0A7I8VF70</accession>
<evidence type="ECO:0000256" key="1">
    <source>
        <dbReference type="SAM" id="SignalP"/>
    </source>
</evidence>
<feature type="domain" description="Apple" evidence="2">
    <location>
        <begin position="114"/>
        <end position="153"/>
    </location>
</feature>
<comment type="caution">
    <text evidence="3">The sequence shown here is derived from an EMBL/GenBank/DDBJ whole genome shotgun (WGS) entry which is preliminary data.</text>
</comment>
<proteinExistence type="predicted"/>
<dbReference type="Proteomes" id="UP000549394">
    <property type="component" value="Unassembled WGS sequence"/>
</dbReference>
<sequence>MELFIKLGIFVIIGIFQYAKSDDEYFGFTKVPKTEITKHIAVYRVSNLNACMVYAQRSYMSKAITFDEKTQRCYLHDSLDKSLQQPNNDISLFIRHENIIAKNYFAVDQLCSAGDDIKTINNTLLDRCVNTCNTLSNCVSFSFNTVRKMCWLKDKIKSYEEFTSRPHNVFYIKDKKAFFDHKDFEKRNFEANRGEELKRITVENDDFQQCFDECKKSVTCAAFTITNDICYLQKSVKDPIDNVGSIFFVKMNNEVN</sequence>
<dbReference type="AlphaFoldDB" id="A0A7I8VF70"/>
<evidence type="ECO:0000313" key="3">
    <source>
        <dbReference type="EMBL" id="CAD5114026.1"/>
    </source>
</evidence>
<name>A0A7I8VF70_9ANNE</name>
<protein>
    <submittedName>
        <fullName evidence="3">DgyrCDS3185</fullName>
    </submittedName>
</protein>
<dbReference type="Pfam" id="PF14295">
    <property type="entry name" value="PAN_4"/>
    <property type="match status" value="2"/>
</dbReference>
<keyword evidence="1" id="KW-0732">Signal</keyword>
<dbReference type="InterPro" id="IPR003609">
    <property type="entry name" value="Pan_app"/>
</dbReference>
<reference evidence="3 4" key="1">
    <citation type="submission" date="2020-08" db="EMBL/GenBank/DDBJ databases">
        <authorList>
            <person name="Hejnol A."/>
        </authorList>
    </citation>
    <scope>NUCLEOTIDE SEQUENCE [LARGE SCALE GENOMIC DNA]</scope>
</reference>
<feature type="domain" description="Apple" evidence="2">
    <location>
        <begin position="193"/>
        <end position="227"/>
    </location>
</feature>